<name>A0A7C2VHS8_9AQUI</name>
<evidence type="ECO:0000313" key="1">
    <source>
        <dbReference type="EMBL" id="HEW46196.1"/>
    </source>
</evidence>
<dbReference type="EMBL" id="DSFP01000051">
    <property type="protein sequence ID" value="HEW46196.1"/>
    <property type="molecule type" value="Genomic_DNA"/>
</dbReference>
<proteinExistence type="predicted"/>
<reference evidence="1" key="1">
    <citation type="journal article" date="2020" name="mSystems">
        <title>Genome- and Community-Level Interaction Insights into Carbon Utilization and Element Cycling Functions of Hydrothermarchaeota in Hydrothermal Sediment.</title>
        <authorList>
            <person name="Zhou Z."/>
            <person name="Liu Y."/>
            <person name="Xu W."/>
            <person name="Pan J."/>
            <person name="Luo Z.H."/>
            <person name="Li M."/>
        </authorList>
    </citation>
    <scope>NUCLEOTIDE SEQUENCE [LARGE SCALE GENOMIC DNA]</scope>
    <source>
        <strain evidence="1">SpSt-132</strain>
    </source>
</reference>
<accession>A0A7C2VHS8</accession>
<protein>
    <submittedName>
        <fullName evidence="1">Uncharacterized protein</fullName>
    </submittedName>
</protein>
<gene>
    <name evidence="1" type="ORF">ENO47_05970</name>
</gene>
<dbReference type="AlphaFoldDB" id="A0A7C2VHS8"/>
<sequence>MKGTFKSLILVFVLVLAFVGTGAGEEKQVGQIEKKYPPYPDVWDFKVLTKEEVSKGIWTTRPAKLPDGDYVFIKLQEEGKGKQSKIKVVGCVTMFGRSELPIEECKKIYKNVSLCRKTKNPNYCIYMPKYLEIDEITAKYATYPGPVYPLKYEDGTIIERKSLWLGNCAPIFNNRLVVYKYENGKKVVLKEVVPVQLLDKPKKEEVNTKCERNWDYKGKYMITRVEPRVGIGYILDDGTTFNLFYIGGEEYAIRFDKNLNSKSKFFNTKIFFIDAEEFDKYKLGEGDDQQVVNKVYNYIKSKYLKTSEGG</sequence>
<comment type="caution">
    <text evidence="1">The sequence shown here is derived from an EMBL/GenBank/DDBJ whole genome shotgun (WGS) entry which is preliminary data.</text>
</comment>
<organism evidence="1">
    <name type="scientific">Hydrogenobacter sp</name>
    <dbReference type="NCBI Taxonomy" id="2152829"/>
    <lineage>
        <taxon>Bacteria</taxon>
        <taxon>Pseudomonadati</taxon>
        <taxon>Aquificota</taxon>
        <taxon>Aquificia</taxon>
        <taxon>Aquificales</taxon>
        <taxon>Aquificaceae</taxon>
        <taxon>Hydrogenobacter</taxon>
    </lineage>
</organism>